<dbReference type="AlphaFoldDB" id="A0A9W8Z691"/>
<organism evidence="2 3">
    <name type="scientific">Didymella pomorum</name>
    <dbReference type="NCBI Taxonomy" id="749634"/>
    <lineage>
        <taxon>Eukaryota</taxon>
        <taxon>Fungi</taxon>
        <taxon>Dikarya</taxon>
        <taxon>Ascomycota</taxon>
        <taxon>Pezizomycotina</taxon>
        <taxon>Dothideomycetes</taxon>
        <taxon>Pleosporomycetidae</taxon>
        <taxon>Pleosporales</taxon>
        <taxon>Pleosporineae</taxon>
        <taxon>Didymellaceae</taxon>
        <taxon>Didymella</taxon>
    </lineage>
</organism>
<proteinExistence type="predicted"/>
<gene>
    <name evidence="2" type="ORF">N0V91_009945</name>
</gene>
<name>A0A9W8Z691_9PLEO</name>
<dbReference type="Proteomes" id="UP001140510">
    <property type="component" value="Unassembled WGS sequence"/>
</dbReference>
<keyword evidence="3" id="KW-1185">Reference proteome</keyword>
<feature type="region of interest" description="Disordered" evidence="1">
    <location>
        <begin position="261"/>
        <end position="286"/>
    </location>
</feature>
<dbReference type="EMBL" id="JAPEVA010000122">
    <property type="protein sequence ID" value="KAJ4398744.1"/>
    <property type="molecule type" value="Genomic_DNA"/>
</dbReference>
<accession>A0A9W8Z691</accession>
<evidence type="ECO:0000313" key="2">
    <source>
        <dbReference type="EMBL" id="KAJ4398744.1"/>
    </source>
</evidence>
<comment type="caution">
    <text evidence="2">The sequence shown here is derived from an EMBL/GenBank/DDBJ whole genome shotgun (WGS) entry which is preliminary data.</text>
</comment>
<dbReference type="OrthoDB" id="3663728at2759"/>
<feature type="compositionally biased region" description="Polar residues" evidence="1">
    <location>
        <begin position="266"/>
        <end position="278"/>
    </location>
</feature>
<evidence type="ECO:0000256" key="1">
    <source>
        <dbReference type="SAM" id="MobiDB-lite"/>
    </source>
</evidence>
<evidence type="ECO:0000313" key="3">
    <source>
        <dbReference type="Proteomes" id="UP001140510"/>
    </source>
</evidence>
<protein>
    <submittedName>
        <fullName evidence="2">Uncharacterized protein</fullName>
    </submittedName>
</protein>
<sequence length="286" mass="32402">MDSDDDLTCRPWHITIPHDLPADLRPAYDFINTELALDPPFAVPVDRGWSDLTCTLYASNFGSLIDRKKSLRTIMQGLSGDLDIGKSIDLDRIHDRSEELKRTLLRFQYLDWPKEYGGSYGARGEVGPRGQFENPVTWLAVSILRSDARCENAANLVEWNERQGVLGALREEEVEEERISPESEYGWIDEDGMGFNDDIEEDITEEEEMHNGQIEDLTDLLLPQTSCHPHPRDGTIMPHGQDLQVWRAITLQRLAKLKEAYEAASGGTQRDTDSTLGSLTIRRESS</sequence>
<reference evidence="2" key="1">
    <citation type="submission" date="2022-10" db="EMBL/GenBank/DDBJ databases">
        <title>Tapping the CABI collections for fungal endophytes: first genome assemblies for Collariella, Neodidymelliopsis, Ascochyta clinopodiicola, Didymella pomorum, Didymosphaeria variabile, Neocosmospora piperis and Neocucurbitaria cava.</title>
        <authorList>
            <person name="Hill R."/>
        </authorList>
    </citation>
    <scope>NUCLEOTIDE SEQUENCE</scope>
    <source>
        <strain evidence="2">IMI 355091</strain>
    </source>
</reference>